<name>A0A0B5F5U0_9BURK</name>
<dbReference type="Proteomes" id="UP000270216">
    <property type="component" value="Unassembled WGS sequence"/>
</dbReference>
<feature type="transmembrane region" description="Helical" evidence="1">
    <location>
        <begin position="210"/>
        <end position="229"/>
    </location>
</feature>
<keyword evidence="4" id="KW-1185">Reference proteome</keyword>
<evidence type="ECO:0000313" key="4">
    <source>
        <dbReference type="Proteomes" id="UP000270216"/>
    </source>
</evidence>
<sequence>MEPRTGWNPDRNFWIELASYVFAAVALWLILSIHLLSVVLSGMIVYQLVHVLGPRLQLRISSERARLVAVALLSAVIVALMTALIFGIITFFRSDAGHLQHINGKMMEAIEQARAQLPAWITARLPADSDDIHQAITGYLKDHTQEMSLVGKEALNAMVHIVVGLVLGALVALSTIRPVHSMRPLAAALARRVTLFGDAFRRIVFAQVKISAINTLFTAIFLVGVLPLFDIHVPLRKTMIVVTFVVGLLPVVGNLISNTFIVVLGLSVSLYVAITALIFLIVIHKLEYFLNARIVGTQIQSRAWELLLAMIVMEAAFGLPGLIAAPIYYGYLKSELAEKELV</sequence>
<feature type="transmembrane region" description="Helical" evidence="1">
    <location>
        <begin position="20"/>
        <end position="46"/>
    </location>
</feature>
<dbReference type="EMBL" id="RWHX01000015">
    <property type="protein sequence ID" value="RSK81976.1"/>
    <property type="molecule type" value="Genomic_DNA"/>
</dbReference>
<proteinExistence type="predicted"/>
<evidence type="ECO:0000313" key="5">
    <source>
        <dbReference type="Proteomes" id="UP000364291"/>
    </source>
</evidence>
<dbReference type="EMBL" id="CABPSX010000001">
    <property type="protein sequence ID" value="VVG69888.1"/>
    <property type="molecule type" value="Genomic_DNA"/>
</dbReference>
<protein>
    <submittedName>
        <fullName evidence="3">Membrane protein</fullName>
    </submittedName>
</protein>
<dbReference type="OrthoDB" id="8113193at2"/>
<keyword evidence="1" id="KW-1133">Transmembrane helix</keyword>
<organism evidence="3 5">
    <name type="scientific">Pandoraea apista</name>
    <dbReference type="NCBI Taxonomy" id="93218"/>
    <lineage>
        <taxon>Bacteria</taxon>
        <taxon>Pseudomonadati</taxon>
        <taxon>Pseudomonadota</taxon>
        <taxon>Betaproteobacteria</taxon>
        <taxon>Burkholderiales</taxon>
        <taxon>Burkholderiaceae</taxon>
        <taxon>Pandoraea</taxon>
    </lineage>
</organism>
<feature type="transmembrane region" description="Helical" evidence="1">
    <location>
        <begin position="67"/>
        <end position="92"/>
    </location>
</feature>
<gene>
    <name evidence="2" type="ORF">EJE83_10930</name>
    <name evidence="3" type="ORF">PAP18089_00846</name>
</gene>
<feature type="transmembrane region" description="Helical" evidence="1">
    <location>
        <begin position="303"/>
        <end position="329"/>
    </location>
</feature>
<dbReference type="RefSeq" id="WP_042114359.1">
    <property type="nucleotide sequence ID" value="NZ_CABPSX010000001.1"/>
</dbReference>
<accession>A0A0B5F5U0</accession>
<evidence type="ECO:0000313" key="3">
    <source>
        <dbReference type="EMBL" id="VVG69888.1"/>
    </source>
</evidence>
<dbReference type="AlphaFoldDB" id="A0A0B5F5U0"/>
<keyword evidence="1" id="KW-0472">Membrane</keyword>
<evidence type="ECO:0000256" key="1">
    <source>
        <dbReference type="SAM" id="Phobius"/>
    </source>
</evidence>
<evidence type="ECO:0000313" key="2">
    <source>
        <dbReference type="EMBL" id="RSK81976.1"/>
    </source>
</evidence>
<dbReference type="Proteomes" id="UP000364291">
    <property type="component" value="Unassembled WGS sequence"/>
</dbReference>
<dbReference type="KEGG" id="papi:SG18_11830"/>
<feature type="transmembrane region" description="Helical" evidence="1">
    <location>
        <begin position="260"/>
        <end position="283"/>
    </location>
</feature>
<keyword evidence="1" id="KW-0812">Transmembrane</keyword>
<feature type="transmembrane region" description="Helical" evidence="1">
    <location>
        <begin position="235"/>
        <end position="253"/>
    </location>
</feature>
<dbReference type="STRING" id="93218.XM39_12030"/>
<feature type="transmembrane region" description="Helical" evidence="1">
    <location>
        <begin position="157"/>
        <end position="176"/>
    </location>
</feature>
<reference evidence="2 4" key="1">
    <citation type="submission" date="2018-12" db="EMBL/GenBank/DDBJ databases">
        <title>Whole genome sequence of a Pandoraea apista isolate from a patient with cystic fibrosis.</title>
        <authorList>
            <person name="Kenna D.T."/>
            <person name="Turton J.F."/>
        </authorList>
    </citation>
    <scope>NUCLEOTIDE SEQUENCE [LARGE SCALE GENOMIC DNA]</scope>
    <source>
        <strain evidence="2 4">Pa13324</strain>
    </source>
</reference>
<dbReference type="GeneID" id="47016498"/>
<reference evidence="3 5" key="2">
    <citation type="submission" date="2019-08" db="EMBL/GenBank/DDBJ databases">
        <authorList>
            <person name="Peeters C."/>
        </authorList>
    </citation>
    <scope>NUCLEOTIDE SEQUENCE [LARGE SCALE GENOMIC DNA]</scope>
    <source>
        <strain evidence="3 5">LMG 18089</strain>
    </source>
</reference>